<keyword evidence="4 9" id="KW-0812">Transmembrane</keyword>
<evidence type="ECO:0000256" key="5">
    <source>
        <dbReference type="ARBA" id="ARBA00022847"/>
    </source>
</evidence>
<evidence type="ECO:0000256" key="9">
    <source>
        <dbReference type="RuleBase" id="RU361216"/>
    </source>
</evidence>
<evidence type="ECO:0000256" key="6">
    <source>
        <dbReference type="ARBA" id="ARBA00022989"/>
    </source>
</evidence>
<keyword evidence="11" id="KW-1185">Reference proteome</keyword>
<evidence type="ECO:0000256" key="1">
    <source>
        <dbReference type="ARBA" id="ARBA00004141"/>
    </source>
</evidence>
<keyword evidence="3 9" id="KW-0813">Transport</keyword>
<dbReference type="GO" id="GO:0015501">
    <property type="term" value="F:glutamate:sodium symporter activity"/>
    <property type="evidence" value="ECO:0007669"/>
    <property type="project" value="TreeGrafter"/>
</dbReference>
<dbReference type="GO" id="GO:0005313">
    <property type="term" value="F:L-glutamate transmembrane transporter activity"/>
    <property type="evidence" value="ECO:0007669"/>
    <property type="project" value="TreeGrafter"/>
</dbReference>
<dbReference type="OrthoDB" id="5877963at2759"/>
<feature type="transmembrane region" description="Helical" evidence="9">
    <location>
        <begin position="85"/>
        <end position="109"/>
    </location>
</feature>
<sequence length="511" mass="55423">MKFFFCRNPLSGDAPDPTAPFCKTRRTMAKTTRDRVKSCLRGNLLTFLTVIGVFGGVVLGVILRNTGDGPWTQREVMYVSYVGDIFLQMLKSLILPLIVASIITAIGGLDLTLSGKIGARAIVYYLCTTISAVILGMILVSVIHPGEGDASTIHASGNSRNVTTVDTLLDLIRNMFPPNLVQACIAQVTTWNMIYFLLAAKNLTMLDWQISYKYVSATNILGLVVFATVLGITLAKMADKGKPLLTFFETLGAAMLIITYWVIWISPIGIFFLVAAKVVEMESFEVIVGQLGMYFTTVLLGLFIHGFVVIPLYYSICTRKLPFRFILNMSQALFTAFGTGSSNATLPISMSCLEDKNQIDSRVVRFVMPIGATINMDGTALYEAVAAIFISQVRGMTLSIGQLLAISVTATAASIGAAGIPQAGLVTMVMVLDTVGLPPEDVTLIITVDWLLDRFRTMINVLGDSIGAGIVDHLSKPELLKLGQPNSDADKVDPQNGRLNADEVEWNTTAM</sequence>
<dbReference type="PROSITE" id="PS00714">
    <property type="entry name" value="NA_DICARBOXYL_SYMP_2"/>
    <property type="match status" value="1"/>
</dbReference>
<keyword evidence="8" id="KW-0325">Glycoprotein</keyword>
<dbReference type="PANTHER" id="PTHR11958:SF63">
    <property type="entry name" value="AMINO ACID TRANSPORTER"/>
    <property type="match status" value="1"/>
</dbReference>
<evidence type="ECO:0000256" key="8">
    <source>
        <dbReference type="ARBA" id="ARBA00023180"/>
    </source>
</evidence>
<dbReference type="PRINTS" id="PR00173">
    <property type="entry name" value="EDTRNSPORT"/>
</dbReference>
<feature type="transmembrane region" description="Helical" evidence="9">
    <location>
        <begin position="254"/>
        <end position="279"/>
    </location>
</feature>
<feature type="transmembrane region" description="Helical" evidence="9">
    <location>
        <begin position="212"/>
        <end position="234"/>
    </location>
</feature>
<dbReference type="InParanoid" id="A0A6L2P856"/>
<dbReference type="FunCoup" id="A0A6L2P856">
    <property type="interactions" value="90"/>
</dbReference>
<evidence type="ECO:0000313" key="10">
    <source>
        <dbReference type="EMBL" id="GFG28416.1"/>
    </source>
</evidence>
<evidence type="ECO:0000256" key="3">
    <source>
        <dbReference type="ARBA" id="ARBA00022448"/>
    </source>
</evidence>
<comment type="similarity">
    <text evidence="2 9">Belongs to the dicarboxylate/amino acid:cation symporter (DAACS) (TC 2.A.23) family.</text>
</comment>
<gene>
    <name evidence="10" type="ORF">Cfor_00617</name>
</gene>
<comment type="subcellular location">
    <subcellularLocation>
        <location evidence="1 9">Membrane</location>
        <topology evidence="1 9">Multi-pass membrane protein</topology>
    </subcellularLocation>
</comment>
<dbReference type="InterPro" id="IPR036458">
    <property type="entry name" value="Na:dicarbo_symporter_sf"/>
</dbReference>
<dbReference type="Pfam" id="PF00375">
    <property type="entry name" value="SDF"/>
    <property type="match status" value="1"/>
</dbReference>
<dbReference type="EMBL" id="BLKM01009860">
    <property type="protein sequence ID" value="GFG28416.1"/>
    <property type="molecule type" value="Genomic_DNA"/>
</dbReference>
<dbReference type="InterPro" id="IPR018107">
    <property type="entry name" value="Na-dicarboxylate_symporter_CS"/>
</dbReference>
<organism evidence="10 11">
    <name type="scientific">Coptotermes formosanus</name>
    <name type="common">Formosan subterranean termite</name>
    <dbReference type="NCBI Taxonomy" id="36987"/>
    <lineage>
        <taxon>Eukaryota</taxon>
        <taxon>Metazoa</taxon>
        <taxon>Ecdysozoa</taxon>
        <taxon>Arthropoda</taxon>
        <taxon>Hexapoda</taxon>
        <taxon>Insecta</taxon>
        <taxon>Pterygota</taxon>
        <taxon>Neoptera</taxon>
        <taxon>Polyneoptera</taxon>
        <taxon>Dictyoptera</taxon>
        <taxon>Blattodea</taxon>
        <taxon>Blattoidea</taxon>
        <taxon>Termitoidae</taxon>
        <taxon>Rhinotermitidae</taxon>
        <taxon>Coptotermes</taxon>
    </lineage>
</organism>
<accession>A0A6L2P856</accession>
<feature type="transmembrane region" description="Helical" evidence="9">
    <location>
        <begin position="44"/>
        <end position="65"/>
    </location>
</feature>
<keyword evidence="6 9" id="KW-1133">Transmembrane helix</keyword>
<proteinExistence type="inferred from homology"/>
<dbReference type="SUPFAM" id="SSF118215">
    <property type="entry name" value="Proton glutamate symport protein"/>
    <property type="match status" value="1"/>
</dbReference>
<name>A0A6L2P856_COPFO</name>
<dbReference type="Proteomes" id="UP000502823">
    <property type="component" value="Unassembled WGS sequence"/>
</dbReference>
<evidence type="ECO:0000256" key="4">
    <source>
        <dbReference type="ARBA" id="ARBA00022692"/>
    </source>
</evidence>
<dbReference type="InterPro" id="IPR050746">
    <property type="entry name" value="DAACS"/>
</dbReference>
<dbReference type="PANTHER" id="PTHR11958">
    <property type="entry name" value="SODIUM/DICARBOXYLATE SYMPORTER-RELATED"/>
    <property type="match status" value="1"/>
</dbReference>
<feature type="transmembrane region" description="Helical" evidence="9">
    <location>
        <begin position="121"/>
        <end position="143"/>
    </location>
</feature>
<feature type="transmembrane region" description="Helical" evidence="9">
    <location>
        <begin position="291"/>
        <end position="314"/>
    </location>
</feature>
<dbReference type="Gene3D" id="1.10.3860.10">
    <property type="entry name" value="Sodium:dicarboxylate symporter"/>
    <property type="match status" value="1"/>
</dbReference>
<dbReference type="AlphaFoldDB" id="A0A6L2P856"/>
<comment type="caution">
    <text evidence="10">The sequence shown here is derived from an EMBL/GenBank/DDBJ whole genome shotgun (WGS) entry which is preliminary data.</text>
</comment>
<keyword evidence="5 9" id="KW-0769">Symport</keyword>
<protein>
    <recommendedName>
        <fullName evidence="9">Amino acid transporter</fullName>
    </recommendedName>
</protein>
<feature type="transmembrane region" description="Helical" evidence="9">
    <location>
        <begin position="180"/>
        <end position="200"/>
    </location>
</feature>
<dbReference type="InterPro" id="IPR001991">
    <property type="entry name" value="Na-dicarboxylate_symporter"/>
</dbReference>
<dbReference type="GO" id="GO:0005886">
    <property type="term" value="C:plasma membrane"/>
    <property type="evidence" value="ECO:0007669"/>
    <property type="project" value="TreeGrafter"/>
</dbReference>
<dbReference type="GO" id="GO:0015175">
    <property type="term" value="F:neutral L-amino acid transmembrane transporter activity"/>
    <property type="evidence" value="ECO:0007669"/>
    <property type="project" value="TreeGrafter"/>
</dbReference>
<evidence type="ECO:0000256" key="7">
    <source>
        <dbReference type="ARBA" id="ARBA00023136"/>
    </source>
</evidence>
<reference evidence="11" key="1">
    <citation type="submission" date="2020-01" db="EMBL/GenBank/DDBJ databases">
        <title>Draft genome sequence of the Termite Coptotermes fromosanus.</title>
        <authorList>
            <person name="Itakura S."/>
            <person name="Yosikawa Y."/>
            <person name="Umezawa K."/>
        </authorList>
    </citation>
    <scope>NUCLEOTIDE SEQUENCE [LARGE SCALE GENOMIC DNA]</scope>
</reference>
<evidence type="ECO:0000256" key="2">
    <source>
        <dbReference type="ARBA" id="ARBA00006148"/>
    </source>
</evidence>
<keyword evidence="7 9" id="KW-0472">Membrane</keyword>
<evidence type="ECO:0000313" key="11">
    <source>
        <dbReference type="Proteomes" id="UP000502823"/>
    </source>
</evidence>